<reference evidence="1 2" key="1">
    <citation type="journal article" date="2019" name="Nat. Med.">
        <title>A library of human gut bacterial isolates paired with longitudinal multiomics data enables mechanistic microbiome research.</title>
        <authorList>
            <person name="Poyet M."/>
            <person name="Groussin M."/>
            <person name="Gibbons S.M."/>
            <person name="Avila-Pacheco J."/>
            <person name="Jiang X."/>
            <person name="Kearney S.M."/>
            <person name="Perrotta A.R."/>
            <person name="Berdy B."/>
            <person name="Zhao S."/>
            <person name="Lieberman T.D."/>
            <person name="Swanson P.K."/>
            <person name="Smith M."/>
            <person name="Roesemann S."/>
            <person name="Alexander J.E."/>
            <person name="Rich S.A."/>
            <person name="Livny J."/>
            <person name="Vlamakis H."/>
            <person name="Clish C."/>
            <person name="Bullock K."/>
            <person name="Deik A."/>
            <person name="Scott J."/>
            <person name="Pierce K.A."/>
            <person name="Xavier R.J."/>
            <person name="Alm E.J."/>
        </authorList>
    </citation>
    <scope>NUCLEOTIDE SEQUENCE [LARGE SCALE GENOMIC DNA]</scope>
    <source>
        <strain evidence="1 2">BIOML-A2</strain>
    </source>
</reference>
<name>A0A6I3SC93_9BURK</name>
<evidence type="ECO:0000313" key="1">
    <source>
        <dbReference type="EMBL" id="MTU44241.1"/>
    </source>
</evidence>
<gene>
    <name evidence="1" type="ORF">GMD42_11645</name>
</gene>
<dbReference type="RefSeq" id="WP_149879678.1">
    <property type="nucleotide sequence ID" value="NZ_CANTVY010000077.1"/>
</dbReference>
<sequence>MPNNHRQKTAGSPEPGLPALNLNAADGYENQLSATAEIINTSSAKGTATLTLKVKPSLFTCVNISTEISEFFDCIASAPLIDFGSTVLSSWAVAVLRGRNEHPYRLSSLSGNPRRESYTADNDLFFYKQSRKSAGARLLRPESPLIPRRAFYRKPTESLSAFLAEKMPEQKNRPGIEHYSLFKNNSAAAPITAKETEPSKLTTKSALTDNSLNTIRSRNSRIVSRAFTTNLLVQGLGACPRRIEPCVFLPLRKLEDFISKGASTFLSESILHRKTKALNPTLFSLSKEEKPCVA</sequence>
<comment type="caution">
    <text evidence="1">The sequence shown here is derived from an EMBL/GenBank/DDBJ whole genome shotgun (WGS) entry which is preliminary data.</text>
</comment>
<evidence type="ECO:0000313" key="2">
    <source>
        <dbReference type="Proteomes" id="UP000462362"/>
    </source>
</evidence>
<protein>
    <submittedName>
        <fullName evidence="1">Uncharacterized protein</fullName>
    </submittedName>
</protein>
<dbReference type="Proteomes" id="UP000462362">
    <property type="component" value="Unassembled WGS sequence"/>
</dbReference>
<dbReference type="AlphaFoldDB" id="A0A6I3SC93"/>
<dbReference type="EMBL" id="WNCL01000055">
    <property type="protein sequence ID" value="MTU44241.1"/>
    <property type="molecule type" value="Genomic_DNA"/>
</dbReference>
<proteinExistence type="predicted"/>
<organism evidence="1 2">
    <name type="scientific">Parasutterella excrementihominis</name>
    <dbReference type="NCBI Taxonomy" id="487175"/>
    <lineage>
        <taxon>Bacteria</taxon>
        <taxon>Pseudomonadati</taxon>
        <taxon>Pseudomonadota</taxon>
        <taxon>Betaproteobacteria</taxon>
        <taxon>Burkholderiales</taxon>
        <taxon>Sutterellaceae</taxon>
        <taxon>Parasutterella</taxon>
    </lineage>
</organism>
<accession>A0A6I3SC93</accession>